<name>A0A9J6AY18_SOLCO</name>
<dbReference type="Proteomes" id="UP000824120">
    <property type="component" value="Chromosome 1"/>
</dbReference>
<sequence>MTNEGDVNVASTTNIRLDASDDEHGDEAIDITAGEEWVARVEMARQTMEILGRRLNEKNKSWVWSEECQRVLENLKAAVTKESILTLLNF</sequence>
<dbReference type="OrthoDB" id="1303698at2759"/>
<feature type="region of interest" description="Disordered" evidence="1">
    <location>
        <begin position="1"/>
        <end position="24"/>
    </location>
</feature>
<accession>A0A9J6AY18</accession>
<feature type="compositionally biased region" description="Polar residues" evidence="1">
    <location>
        <begin position="1"/>
        <end position="15"/>
    </location>
</feature>
<dbReference type="EMBL" id="JACXVP010000001">
    <property type="protein sequence ID" value="KAG5629178.1"/>
    <property type="molecule type" value="Genomic_DNA"/>
</dbReference>
<dbReference type="AlphaFoldDB" id="A0A9J6AY18"/>
<evidence type="ECO:0000313" key="2">
    <source>
        <dbReference type="EMBL" id="KAG5629178.1"/>
    </source>
</evidence>
<comment type="caution">
    <text evidence="2">The sequence shown here is derived from an EMBL/GenBank/DDBJ whole genome shotgun (WGS) entry which is preliminary data.</text>
</comment>
<reference evidence="2 3" key="1">
    <citation type="submission" date="2020-09" db="EMBL/GenBank/DDBJ databases">
        <title>De no assembly of potato wild relative species, Solanum commersonii.</title>
        <authorList>
            <person name="Cho K."/>
        </authorList>
    </citation>
    <scope>NUCLEOTIDE SEQUENCE [LARGE SCALE GENOMIC DNA]</scope>
    <source>
        <strain evidence="2">LZ3.2</strain>
        <tissue evidence="2">Leaf</tissue>
    </source>
</reference>
<evidence type="ECO:0000313" key="3">
    <source>
        <dbReference type="Proteomes" id="UP000824120"/>
    </source>
</evidence>
<organism evidence="2 3">
    <name type="scientific">Solanum commersonii</name>
    <name type="common">Commerson's wild potato</name>
    <name type="synonym">Commerson's nightshade</name>
    <dbReference type="NCBI Taxonomy" id="4109"/>
    <lineage>
        <taxon>Eukaryota</taxon>
        <taxon>Viridiplantae</taxon>
        <taxon>Streptophyta</taxon>
        <taxon>Embryophyta</taxon>
        <taxon>Tracheophyta</taxon>
        <taxon>Spermatophyta</taxon>
        <taxon>Magnoliopsida</taxon>
        <taxon>eudicotyledons</taxon>
        <taxon>Gunneridae</taxon>
        <taxon>Pentapetalae</taxon>
        <taxon>asterids</taxon>
        <taxon>lamiids</taxon>
        <taxon>Solanales</taxon>
        <taxon>Solanaceae</taxon>
        <taxon>Solanoideae</taxon>
        <taxon>Solaneae</taxon>
        <taxon>Solanum</taxon>
    </lineage>
</organism>
<proteinExistence type="predicted"/>
<evidence type="ECO:0000256" key="1">
    <source>
        <dbReference type="SAM" id="MobiDB-lite"/>
    </source>
</evidence>
<protein>
    <submittedName>
        <fullName evidence="2">Uncharacterized protein</fullName>
    </submittedName>
</protein>
<keyword evidence="3" id="KW-1185">Reference proteome</keyword>
<gene>
    <name evidence="2" type="ORF">H5410_000895</name>
</gene>